<dbReference type="SUPFAM" id="SSF51197">
    <property type="entry name" value="Clavaminate synthase-like"/>
    <property type="match status" value="1"/>
</dbReference>
<dbReference type="GO" id="GO:0016491">
    <property type="term" value="F:oxidoreductase activity"/>
    <property type="evidence" value="ECO:0007669"/>
    <property type="project" value="UniProtKB-KW"/>
</dbReference>
<dbReference type="InterPro" id="IPR027443">
    <property type="entry name" value="IPNS-like_sf"/>
</dbReference>
<proteinExistence type="predicted"/>
<dbReference type="Pfam" id="PF14226">
    <property type="entry name" value="DIOX_N"/>
    <property type="match status" value="1"/>
</dbReference>
<sequence>MESKYERRSELKAFDESKAGVKGLFDAGLEKIPQIFIHDNKHYTESDSSDSKFSIPVIDFEGIDDKNVILRANIVNKVRDACEKWGFFQVINHGIEVTVLDEMLNKVRGFHEQDTEVKKEFYTRDESRSVKYNTNFDFYQAQAANWRDTIYCNMAPCPPKPEELPEVCRYLITH</sequence>
<accession>A0A2N9I1U9</accession>
<dbReference type="EMBL" id="OIVN01004932">
    <property type="protein sequence ID" value="SPD20027.1"/>
    <property type="molecule type" value="Genomic_DNA"/>
</dbReference>
<keyword evidence="3" id="KW-0408">Iron</keyword>
<reference evidence="5" key="1">
    <citation type="submission" date="2018-02" db="EMBL/GenBank/DDBJ databases">
        <authorList>
            <person name="Cohen D.B."/>
            <person name="Kent A.D."/>
        </authorList>
    </citation>
    <scope>NUCLEOTIDE SEQUENCE</scope>
</reference>
<gene>
    <name evidence="5" type="ORF">FSB_LOCUS47909</name>
</gene>
<evidence type="ECO:0000259" key="4">
    <source>
        <dbReference type="Pfam" id="PF14226"/>
    </source>
</evidence>
<keyword evidence="1" id="KW-0479">Metal-binding</keyword>
<keyword evidence="2" id="KW-0560">Oxidoreductase</keyword>
<dbReference type="GO" id="GO:0046872">
    <property type="term" value="F:metal ion binding"/>
    <property type="evidence" value="ECO:0007669"/>
    <property type="project" value="UniProtKB-KW"/>
</dbReference>
<dbReference type="PANTHER" id="PTHR10209:SF884">
    <property type="entry name" value="1-AMINOCYCLOPROPANE-1-CARBOXYLATE OXIDASE HOMOLOG 1-LIKE"/>
    <property type="match status" value="1"/>
</dbReference>
<organism evidence="5">
    <name type="scientific">Fagus sylvatica</name>
    <name type="common">Beechnut</name>
    <dbReference type="NCBI Taxonomy" id="28930"/>
    <lineage>
        <taxon>Eukaryota</taxon>
        <taxon>Viridiplantae</taxon>
        <taxon>Streptophyta</taxon>
        <taxon>Embryophyta</taxon>
        <taxon>Tracheophyta</taxon>
        <taxon>Spermatophyta</taxon>
        <taxon>Magnoliopsida</taxon>
        <taxon>eudicotyledons</taxon>
        <taxon>Gunneridae</taxon>
        <taxon>Pentapetalae</taxon>
        <taxon>rosids</taxon>
        <taxon>fabids</taxon>
        <taxon>Fagales</taxon>
        <taxon>Fagaceae</taxon>
        <taxon>Fagus</taxon>
    </lineage>
</organism>
<dbReference type="AlphaFoldDB" id="A0A2N9I1U9"/>
<dbReference type="Gene3D" id="2.60.120.330">
    <property type="entry name" value="B-lactam Antibiotic, Isopenicillin N Synthase, Chain"/>
    <property type="match status" value="1"/>
</dbReference>
<protein>
    <recommendedName>
        <fullName evidence="4">Non-haem dioxygenase N-terminal domain-containing protein</fullName>
    </recommendedName>
</protein>
<evidence type="ECO:0000256" key="2">
    <source>
        <dbReference type="ARBA" id="ARBA00023002"/>
    </source>
</evidence>
<dbReference type="InterPro" id="IPR026992">
    <property type="entry name" value="DIOX_N"/>
</dbReference>
<evidence type="ECO:0000256" key="1">
    <source>
        <dbReference type="ARBA" id="ARBA00022723"/>
    </source>
</evidence>
<evidence type="ECO:0000256" key="3">
    <source>
        <dbReference type="ARBA" id="ARBA00023004"/>
    </source>
</evidence>
<feature type="domain" description="Non-haem dioxygenase N-terminal" evidence="4">
    <location>
        <begin position="55"/>
        <end position="156"/>
    </location>
</feature>
<dbReference type="PANTHER" id="PTHR10209">
    <property type="entry name" value="OXIDOREDUCTASE, 2OG-FE II OXYGENASE FAMILY PROTEIN"/>
    <property type="match status" value="1"/>
</dbReference>
<name>A0A2N9I1U9_FAGSY</name>
<evidence type="ECO:0000313" key="5">
    <source>
        <dbReference type="EMBL" id="SPD20027.1"/>
    </source>
</evidence>